<dbReference type="KEGG" id="ahm:TL08_13895"/>
<sequence>MMWAMGTRSDARRTGGLGPAPDPEPYRVTSEFYDLLHRRGYRRWARRELAGLAGQARHGVVEIGAGTGVVTEVLAEAAAVPVHAVEPSRPMRAVLLSRWAASPPMRRRVRVWPTPFEQLRLGASADLVVCVNLVNSLSPADRDRLWAAARDMLRPGGVVVLDRQGPAPTRPRVLSTVSVGEVCYAVSVSVAPLPDSTRQRWTFRYTVSEARETVREEVESFDLWPVEESDVGTGLAEAGFSAQPGSAGLLVFRR</sequence>
<dbReference type="Gene3D" id="3.40.50.150">
    <property type="entry name" value="Vaccinia Virus protein VP39"/>
    <property type="match status" value="1"/>
</dbReference>
<keyword evidence="3" id="KW-0489">Methyltransferase</keyword>
<dbReference type="GO" id="GO:0008168">
    <property type="term" value="F:methyltransferase activity"/>
    <property type="evidence" value="ECO:0007669"/>
    <property type="project" value="UniProtKB-KW"/>
</dbReference>
<evidence type="ECO:0000259" key="2">
    <source>
        <dbReference type="Pfam" id="PF13649"/>
    </source>
</evidence>
<dbReference type="GO" id="GO:0032259">
    <property type="term" value="P:methylation"/>
    <property type="evidence" value="ECO:0007669"/>
    <property type="project" value="UniProtKB-KW"/>
</dbReference>
<dbReference type="Proteomes" id="UP000095210">
    <property type="component" value="Chromosome"/>
</dbReference>
<keyword evidence="3" id="KW-0808">Transferase</keyword>
<organism evidence="3 4">
    <name type="scientific">Actinoalloteichus hymeniacidonis</name>
    <dbReference type="NCBI Taxonomy" id="340345"/>
    <lineage>
        <taxon>Bacteria</taxon>
        <taxon>Bacillati</taxon>
        <taxon>Actinomycetota</taxon>
        <taxon>Actinomycetes</taxon>
        <taxon>Pseudonocardiales</taxon>
        <taxon>Pseudonocardiaceae</taxon>
        <taxon>Actinoalloteichus</taxon>
    </lineage>
</organism>
<accession>A0AAC9HQQ2</accession>
<gene>
    <name evidence="3" type="ORF">TL08_13895</name>
</gene>
<dbReference type="InterPro" id="IPR041698">
    <property type="entry name" value="Methyltransf_25"/>
</dbReference>
<feature type="domain" description="Methyltransferase" evidence="2">
    <location>
        <begin position="60"/>
        <end position="157"/>
    </location>
</feature>
<dbReference type="Pfam" id="PF13649">
    <property type="entry name" value="Methyltransf_25"/>
    <property type="match status" value="1"/>
</dbReference>
<protein>
    <submittedName>
        <fullName evidence="3">Methyltransferase domain</fullName>
    </submittedName>
</protein>
<reference evidence="4" key="1">
    <citation type="submission" date="2016-03" db="EMBL/GenBank/DDBJ databases">
        <title>Complete genome sequence of the type strain Actinoalloteichus hymeniacidonis DSM 45092.</title>
        <authorList>
            <person name="Schaffert L."/>
            <person name="Albersmeier A."/>
            <person name="Winkler A."/>
            <person name="Kalinowski J."/>
            <person name="Zotchev S."/>
            <person name="Ruckert C."/>
        </authorList>
    </citation>
    <scope>NUCLEOTIDE SEQUENCE [LARGE SCALE GENOMIC DNA]</scope>
    <source>
        <strain evidence="4">HPA177(T) (DSM 45092(T))</strain>
    </source>
</reference>
<dbReference type="CDD" id="cd02440">
    <property type="entry name" value="AdoMet_MTases"/>
    <property type="match status" value="1"/>
</dbReference>
<evidence type="ECO:0000256" key="1">
    <source>
        <dbReference type="SAM" id="MobiDB-lite"/>
    </source>
</evidence>
<evidence type="ECO:0000313" key="3">
    <source>
        <dbReference type="EMBL" id="AOS63593.1"/>
    </source>
</evidence>
<dbReference type="InterPro" id="IPR029063">
    <property type="entry name" value="SAM-dependent_MTases_sf"/>
</dbReference>
<dbReference type="AlphaFoldDB" id="A0AAC9HQQ2"/>
<name>A0AAC9HQQ2_9PSEU</name>
<dbReference type="EMBL" id="CP014859">
    <property type="protein sequence ID" value="AOS63593.1"/>
    <property type="molecule type" value="Genomic_DNA"/>
</dbReference>
<evidence type="ECO:0000313" key="4">
    <source>
        <dbReference type="Proteomes" id="UP000095210"/>
    </source>
</evidence>
<proteinExistence type="predicted"/>
<keyword evidence="4" id="KW-1185">Reference proteome</keyword>
<dbReference type="SUPFAM" id="SSF53335">
    <property type="entry name" value="S-adenosyl-L-methionine-dependent methyltransferases"/>
    <property type="match status" value="1"/>
</dbReference>
<feature type="region of interest" description="Disordered" evidence="1">
    <location>
        <begin position="1"/>
        <end position="23"/>
    </location>
</feature>